<gene>
    <name evidence="11" type="ORF">ACFPOB_23590</name>
</gene>
<dbReference type="EMBL" id="JBHSLW010000040">
    <property type="protein sequence ID" value="MFC5422554.1"/>
    <property type="molecule type" value="Genomic_DNA"/>
</dbReference>
<evidence type="ECO:0000313" key="12">
    <source>
        <dbReference type="Proteomes" id="UP001596053"/>
    </source>
</evidence>
<comment type="caution">
    <text evidence="11">The sequence shown here is derived from an EMBL/GenBank/DDBJ whole genome shotgun (WGS) entry which is preliminary data.</text>
</comment>
<comment type="subcellular location">
    <subcellularLocation>
        <location evidence="10">Cell outer membrane</location>
        <topology evidence="10">Multi-pass membrane protein</topology>
    </subcellularLocation>
</comment>
<evidence type="ECO:0000256" key="1">
    <source>
        <dbReference type="ARBA" id="ARBA00009521"/>
    </source>
</evidence>
<proteinExistence type="inferred from homology"/>
<keyword evidence="3 10" id="KW-1134">Transmembrane beta strand</keyword>
<feature type="signal peptide" evidence="10">
    <location>
        <begin position="1"/>
        <end position="23"/>
    </location>
</feature>
<evidence type="ECO:0000256" key="10">
    <source>
        <dbReference type="RuleBase" id="RU364005"/>
    </source>
</evidence>
<sequence length="451" mass="48311">MKLVKSLLLGSAAGIAAVAGAQAADLPSRKAAPVEYVRVCSAYGAGFFYIPGTETCLRFAGRVRAEARYLEAFNRQQDVSGFRARGTLNIDARTATAYGTLRTFIRYEMTRNGGNYAGLVTNQTILTPIATQAFTQTIDLNKAFIQFGPITAGRATSFFDFYANALNWSGSSGSDSYLFDPVLFAYTATFGSGFSATISAEEPTSRRIAGTGVFPAGTTAYNYGGSRLPNIVGNLNLTQGWGSAQLSAALQELNKPVGGALNQDTVYGYAIQGGLMLNLPAFAAGDVLWLQATYAEGAIAYLGFLNAASTRQLGGLGSLQTDAAVDAFGNVKKTKGYSLTAAFRHYWTPQVRQAVFANYTKLDYDSTVQSPIVAGARGNLTGYTADTSLIQVGSNVIWSPVKDLDLGVEVLYRRLDPAGKVVDFNRSVNGLTFIKSNQDVFEGRLRIQRDF</sequence>
<protein>
    <recommendedName>
        <fullName evidence="10">Porin</fullName>
    </recommendedName>
</protein>
<dbReference type="Pfam" id="PF02530">
    <property type="entry name" value="Porin_2"/>
    <property type="match status" value="1"/>
</dbReference>
<accession>A0ABW0IZ26</accession>
<evidence type="ECO:0000256" key="7">
    <source>
        <dbReference type="ARBA" id="ARBA00023114"/>
    </source>
</evidence>
<reference evidence="12" key="1">
    <citation type="journal article" date="2019" name="Int. J. Syst. Evol. Microbiol.">
        <title>The Global Catalogue of Microorganisms (GCM) 10K type strain sequencing project: providing services to taxonomists for standard genome sequencing and annotation.</title>
        <authorList>
            <consortium name="The Broad Institute Genomics Platform"/>
            <consortium name="The Broad Institute Genome Sequencing Center for Infectious Disease"/>
            <person name="Wu L."/>
            <person name="Ma J."/>
        </authorList>
    </citation>
    <scope>NUCLEOTIDE SEQUENCE [LARGE SCALE GENOMIC DNA]</scope>
    <source>
        <strain evidence="12">NCAIM B.01391</strain>
    </source>
</reference>
<comment type="similarity">
    <text evidence="1 10">Belongs to the alphaproteobacteria porin family.</text>
</comment>
<dbReference type="Proteomes" id="UP001596053">
    <property type="component" value="Unassembled WGS sequence"/>
</dbReference>
<keyword evidence="2 10" id="KW-0813">Transport</keyword>
<evidence type="ECO:0000256" key="3">
    <source>
        <dbReference type="ARBA" id="ARBA00022452"/>
    </source>
</evidence>
<keyword evidence="12" id="KW-1185">Reference proteome</keyword>
<keyword evidence="6 10" id="KW-0406">Ion transport</keyword>
<dbReference type="RefSeq" id="WP_377800811.1">
    <property type="nucleotide sequence ID" value="NZ_JBHSLW010000040.1"/>
</dbReference>
<keyword evidence="9 10" id="KW-0998">Cell outer membrane</keyword>
<keyword evidence="4 10" id="KW-0812">Transmembrane</keyword>
<organism evidence="11 12">
    <name type="scientific">Bosea eneae</name>
    <dbReference type="NCBI Taxonomy" id="151454"/>
    <lineage>
        <taxon>Bacteria</taxon>
        <taxon>Pseudomonadati</taxon>
        <taxon>Pseudomonadota</taxon>
        <taxon>Alphaproteobacteria</taxon>
        <taxon>Hyphomicrobiales</taxon>
        <taxon>Boseaceae</taxon>
        <taxon>Bosea</taxon>
    </lineage>
</organism>
<name>A0ABW0IZ26_9HYPH</name>
<evidence type="ECO:0000256" key="6">
    <source>
        <dbReference type="ARBA" id="ARBA00023065"/>
    </source>
</evidence>
<evidence type="ECO:0000313" key="11">
    <source>
        <dbReference type="EMBL" id="MFC5422554.1"/>
    </source>
</evidence>
<keyword evidence="7 10" id="KW-0626">Porin</keyword>
<evidence type="ECO:0000256" key="4">
    <source>
        <dbReference type="ARBA" id="ARBA00022692"/>
    </source>
</evidence>
<evidence type="ECO:0000256" key="2">
    <source>
        <dbReference type="ARBA" id="ARBA00022448"/>
    </source>
</evidence>
<keyword evidence="5 10" id="KW-0732">Signal</keyword>
<dbReference type="SUPFAM" id="SSF56935">
    <property type="entry name" value="Porins"/>
    <property type="match status" value="1"/>
</dbReference>
<feature type="chain" id="PRO_5044995889" description="Porin" evidence="10">
    <location>
        <begin position="24"/>
        <end position="451"/>
    </location>
</feature>
<evidence type="ECO:0000256" key="9">
    <source>
        <dbReference type="ARBA" id="ARBA00023237"/>
    </source>
</evidence>
<dbReference type="InterPro" id="IPR003684">
    <property type="entry name" value="Porin_alphabac"/>
</dbReference>
<evidence type="ECO:0000256" key="8">
    <source>
        <dbReference type="ARBA" id="ARBA00023136"/>
    </source>
</evidence>
<keyword evidence="8 10" id="KW-0472">Membrane</keyword>
<comment type="domain">
    <text evidence="10">Consists of 16-stranded beta-barrel sheets, with large surface-exposed loops, that form a transmembrane pore at the center of each barrel. The pore is partially ocluded by a peptide loop that folds into the pore lumen.</text>
</comment>
<comment type="function">
    <text evidence="10">Forms passive diffusion pores that allow small molecular weight hydrophilic materials across the outer membrane.</text>
</comment>
<evidence type="ECO:0000256" key="5">
    <source>
        <dbReference type="ARBA" id="ARBA00022729"/>
    </source>
</evidence>